<dbReference type="InterPro" id="IPR013426">
    <property type="entry name" value="EpsH-like"/>
</dbReference>
<keyword evidence="7 8" id="KW-0472">Membrane</keyword>
<proteinExistence type="predicted"/>
<dbReference type="Pfam" id="PF09721">
    <property type="entry name" value="Exosortase_EpsH"/>
    <property type="match status" value="1"/>
</dbReference>
<comment type="caution">
    <text evidence="9">The sequence shown here is derived from an EMBL/GenBank/DDBJ whole genome shotgun (WGS) entry which is preliminary data.</text>
</comment>
<gene>
    <name evidence="9" type="ORF">ACFQY0_12830</name>
</gene>
<keyword evidence="2" id="KW-1003">Cell membrane</keyword>
<accession>A0ABW2LA97</accession>
<evidence type="ECO:0000313" key="9">
    <source>
        <dbReference type="EMBL" id="MFC7338070.1"/>
    </source>
</evidence>
<keyword evidence="3" id="KW-0645">Protease</keyword>
<feature type="transmembrane region" description="Helical" evidence="8">
    <location>
        <begin position="114"/>
        <end position="131"/>
    </location>
</feature>
<evidence type="ECO:0000256" key="7">
    <source>
        <dbReference type="ARBA" id="ARBA00023136"/>
    </source>
</evidence>
<keyword evidence="6 8" id="KW-1133">Transmembrane helix</keyword>
<dbReference type="NCBIfam" id="TIGR02602">
    <property type="entry name" value="8TM_EpsH"/>
    <property type="match status" value="1"/>
</dbReference>
<evidence type="ECO:0000256" key="8">
    <source>
        <dbReference type="SAM" id="Phobius"/>
    </source>
</evidence>
<reference evidence="10" key="1">
    <citation type="journal article" date="2019" name="Int. J. Syst. Evol. Microbiol.">
        <title>The Global Catalogue of Microorganisms (GCM) 10K type strain sequencing project: providing services to taxonomists for standard genome sequencing and annotation.</title>
        <authorList>
            <consortium name="The Broad Institute Genomics Platform"/>
            <consortium name="The Broad Institute Genome Sequencing Center for Infectious Disease"/>
            <person name="Wu L."/>
            <person name="Ma J."/>
        </authorList>
    </citation>
    <scope>NUCLEOTIDE SEQUENCE [LARGE SCALE GENOMIC DNA]</scope>
    <source>
        <strain evidence="10">CGMCC 4.1467</strain>
    </source>
</reference>
<dbReference type="EMBL" id="JBHTBS010000006">
    <property type="protein sequence ID" value="MFC7338070.1"/>
    <property type="molecule type" value="Genomic_DNA"/>
</dbReference>
<feature type="transmembrane region" description="Helical" evidence="8">
    <location>
        <begin position="138"/>
        <end position="157"/>
    </location>
</feature>
<feature type="transmembrane region" description="Helical" evidence="8">
    <location>
        <begin position="90"/>
        <end position="108"/>
    </location>
</feature>
<feature type="transmembrane region" description="Helical" evidence="8">
    <location>
        <begin position="205"/>
        <end position="223"/>
    </location>
</feature>
<evidence type="ECO:0000256" key="5">
    <source>
        <dbReference type="ARBA" id="ARBA00022801"/>
    </source>
</evidence>
<protein>
    <submittedName>
        <fullName evidence="9">Exosortase/archaeosortase family protein</fullName>
    </submittedName>
</protein>
<keyword evidence="10" id="KW-1185">Reference proteome</keyword>
<dbReference type="InterPro" id="IPR026392">
    <property type="entry name" value="Exo/Archaeosortase_dom"/>
</dbReference>
<evidence type="ECO:0000313" key="10">
    <source>
        <dbReference type="Proteomes" id="UP001596472"/>
    </source>
</evidence>
<feature type="transmembrane region" description="Helical" evidence="8">
    <location>
        <begin position="16"/>
        <end position="35"/>
    </location>
</feature>
<comment type="subcellular location">
    <subcellularLocation>
        <location evidence="1">Cell membrane</location>
        <topology evidence="1">Multi-pass membrane protein</topology>
    </subcellularLocation>
</comment>
<dbReference type="InterPro" id="IPR019127">
    <property type="entry name" value="Exosortase"/>
</dbReference>
<dbReference type="Proteomes" id="UP001596472">
    <property type="component" value="Unassembled WGS sequence"/>
</dbReference>
<organism evidence="9 10">
    <name type="scientific">Haloferula chungangensis</name>
    <dbReference type="NCBI Taxonomy" id="1048331"/>
    <lineage>
        <taxon>Bacteria</taxon>
        <taxon>Pseudomonadati</taxon>
        <taxon>Verrucomicrobiota</taxon>
        <taxon>Verrucomicrobiia</taxon>
        <taxon>Verrucomicrobiales</taxon>
        <taxon>Verrucomicrobiaceae</taxon>
        <taxon>Haloferula</taxon>
    </lineage>
</organism>
<feature type="transmembrane region" description="Helical" evidence="8">
    <location>
        <begin position="232"/>
        <end position="257"/>
    </location>
</feature>
<keyword evidence="4 8" id="KW-0812">Transmembrane</keyword>
<evidence type="ECO:0000256" key="1">
    <source>
        <dbReference type="ARBA" id="ARBA00004651"/>
    </source>
</evidence>
<evidence type="ECO:0000256" key="6">
    <source>
        <dbReference type="ARBA" id="ARBA00022989"/>
    </source>
</evidence>
<feature type="transmembrane region" description="Helical" evidence="8">
    <location>
        <begin position="277"/>
        <end position="297"/>
    </location>
</feature>
<evidence type="ECO:0000256" key="2">
    <source>
        <dbReference type="ARBA" id="ARBA00022475"/>
    </source>
</evidence>
<sequence>MESPPKQHATSPKESLSWPVVAIAGLIVAIFYFVVKGFGPGQKQSPLVWLESAWNAETRMEHGFMVPLVSVGLIAWQWKKLREVASRADWRGLPVAILGVFFFILAHRTGQPRIAIGGLPFILWGSAWYLWGWQVARLTLFPMFIFLMAIPLPQIQLATTKLQLLSTELAQVGCSWFGVDIEIRGVKLYSTNSNWEPLEIDEGCGGIRSLMALILISSVWAYLAKMALWKKALLCFSAIPLAILGNMLRLTSIFVIAEYGDPDFARNSWHDWSGLLIFYPISLILLLMTHSLLEGGMPKLRKLRTRKTVVVSQSPAN</sequence>
<keyword evidence="5" id="KW-0378">Hydrolase</keyword>
<dbReference type="NCBIfam" id="TIGR04178">
    <property type="entry name" value="exo_archaeo"/>
    <property type="match status" value="1"/>
</dbReference>
<evidence type="ECO:0000256" key="3">
    <source>
        <dbReference type="ARBA" id="ARBA00022670"/>
    </source>
</evidence>
<evidence type="ECO:0000256" key="4">
    <source>
        <dbReference type="ARBA" id="ARBA00022692"/>
    </source>
</evidence>
<dbReference type="RefSeq" id="WP_379712985.1">
    <property type="nucleotide sequence ID" value="NZ_JBHTBS010000006.1"/>
</dbReference>
<name>A0ABW2LA97_9BACT</name>